<name>A0ABQ1I2A7_9ALTE</name>
<gene>
    <name evidence="1" type="ORF">GCM10007414_18480</name>
</gene>
<reference evidence="2" key="1">
    <citation type="journal article" date="2019" name="Int. J. Syst. Evol. Microbiol.">
        <title>The Global Catalogue of Microorganisms (GCM) 10K type strain sequencing project: providing services to taxonomists for standard genome sequencing and annotation.</title>
        <authorList>
            <consortium name="The Broad Institute Genomics Platform"/>
            <consortium name="The Broad Institute Genome Sequencing Center for Infectious Disease"/>
            <person name="Wu L."/>
            <person name="Ma J."/>
        </authorList>
    </citation>
    <scope>NUCLEOTIDE SEQUENCE [LARGE SCALE GENOMIC DNA]</scope>
    <source>
        <strain evidence="2">CGMCC 1.10131</strain>
    </source>
</reference>
<protein>
    <submittedName>
        <fullName evidence="1">Uncharacterized protein</fullName>
    </submittedName>
</protein>
<proteinExistence type="predicted"/>
<comment type="caution">
    <text evidence="1">The sequence shown here is derived from an EMBL/GenBank/DDBJ whole genome shotgun (WGS) entry which is preliminary data.</text>
</comment>
<dbReference type="EMBL" id="BMDY01000009">
    <property type="protein sequence ID" value="GGB05451.1"/>
    <property type="molecule type" value="Genomic_DNA"/>
</dbReference>
<accession>A0ABQ1I2A7</accession>
<dbReference type="Proteomes" id="UP000651977">
    <property type="component" value="Unassembled WGS sequence"/>
</dbReference>
<evidence type="ECO:0000313" key="2">
    <source>
        <dbReference type="Proteomes" id="UP000651977"/>
    </source>
</evidence>
<sequence>METKFPRLSTYLRVISLQPNMLEKLEEHKAFTINLAMSVQRFMEEQDATMGHFITAISHAYVGRGQKGYFKLTDGHKHYQFIFCVYQQELEDCAEKMLSVYITFESEDQEFGTLDMILQLNGDQLPLYDDADSVELAQTQL</sequence>
<evidence type="ECO:0000313" key="1">
    <source>
        <dbReference type="EMBL" id="GGB05451.1"/>
    </source>
</evidence>
<organism evidence="1 2">
    <name type="scientific">Agarivorans gilvus</name>
    <dbReference type="NCBI Taxonomy" id="680279"/>
    <lineage>
        <taxon>Bacteria</taxon>
        <taxon>Pseudomonadati</taxon>
        <taxon>Pseudomonadota</taxon>
        <taxon>Gammaproteobacteria</taxon>
        <taxon>Alteromonadales</taxon>
        <taxon>Alteromonadaceae</taxon>
        <taxon>Agarivorans</taxon>
    </lineage>
</organism>
<keyword evidence="2" id="KW-1185">Reference proteome</keyword>
<dbReference type="RefSeq" id="WP_055734254.1">
    <property type="nucleotide sequence ID" value="NZ_BMDY01000009.1"/>
</dbReference>